<comment type="caution">
    <text evidence="2">The sequence shown here is derived from an EMBL/GenBank/DDBJ whole genome shotgun (WGS) entry which is preliminary data.</text>
</comment>
<feature type="non-terminal residue" evidence="2">
    <location>
        <position position="1"/>
    </location>
</feature>
<protein>
    <submittedName>
        <fullName evidence="2">Uncharacterized protein</fullName>
    </submittedName>
</protein>
<dbReference type="AlphaFoldDB" id="A0AAN8PCA7"/>
<name>A0AAN8PCA7_POLSC</name>
<feature type="region of interest" description="Disordered" evidence="1">
    <location>
        <begin position="19"/>
        <end position="42"/>
    </location>
</feature>
<evidence type="ECO:0000256" key="1">
    <source>
        <dbReference type="SAM" id="MobiDB-lite"/>
    </source>
</evidence>
<sequence length="64" mass="6958">LWNDCTLLFMVPENDSSIATPAAAHGAETQGNNSKAPQERDRLVSAVVTNTKIDTKEKETRGQT</sequence>
<evidence type="ECO:0000313" key="3">
    <source>
        <dbReference type="Proteomes" id="UP001372834"/>
    </source>
</evidence>
<dbReference type="EMBL" id="JAWJWE010000036">
    <property type="protein sequence ID" value="KAK6628393.1"/>
    <property type="molecule type" value="Genomic_DNA"/>
</dbReference>
<gene>
    <name evidence="2" type="ORF">RUM43_002205</name>
</gene>
<evidence type="ECO:0000313" key="2">
    <source>
        <dbReference type="EMBL" id="KAK6628393.1"/>
    </source>
</evidence>
<reference evidence="2 3" key="1">
    <citation type="submission" date="2023-10" db="EMBL/GenBank/DDBJ databases">
        <title>Genomes of two closely related lineages of the louse Polyplax serrata with different host specificities.</title>
        <authorList>
            <person name="Martinu J."/>
            <person name="Tarabai H."/>
            <person name="Stefka J."/>
            <person name="Hypsa V."/>
        </authorList>
    </citation>
    <scope>NUCLEOTIDE SEQUENCE [LARGE SCALE GENOMIC DNA]</scope>
    <source>
        <strain evidence="2">HR10_N</strain>
    </source>
</reference>
<organism evidence="2 3">
    <name type="scientific">Polyplax serrata</name>
    <name type="common">Common mouse louse</name>
    <dbReference type="NCBI Taxonomy" id="468196"/>
    <lineage>
        <taxon>Eukaryota</taxon>
        <taxon>Metazoa</taxon>
        <taxon>Ecdysozoa</taxon>
        <taxon>Arthropoda</taxon>
        <taxon>Hexapoda</taxon>
        <taxon>Insecta</taxon>
        <taxon>Pterygota</taxon>
        <taxon>Neoptera</taxon>
        <taxon>Paraneoptera</taxon>
        <taxon>Psocodea</taxon>
        <taxon>Troctomorpha</taxon>
        <taxon>Phthiraptera</taxon>
        <taxon>Anoplura</taxon>
        <taxon>Polyplacidae</taxon>
        <taxon>Polyplax</taxon>
    </lineage>
</organism>
<dbReference type="Proteomes" id="UP001372834">
    <property type="component" value="Unassembled WGS sequence"/>
</dbReference>
<accession>A0AAN8PCA7</accession>
<proteinExistence type="predicted"/>